<feature type="transmembrane region" description="Helical" evidence="6">
    <location>
        <begin position="1545"/>
        <end position="1573"/>
    </location>
</feature>
<keyword evidence="6" id="KW-1133">Transmembrane helix</keyword>
<dbReference type="OrthoDB" id="5958943at2759"/>
<dbReference type="SMART" id="SM00181">
    <property type="entry name" value="EGF"/>
    <property type="match status" value="4"/>
</dbReference>
<dbReference type="Gene3D" id="2.10.25.10">
    <property type="entry name" value="Laminin"/>
    <property type="match status" value="1"/>
</dbReference>
<dbReference type="PANTHER" id="PTHR46513">
    <property type="entry name" value="VITELLOGENIN RECEPTOR-LIKE PROTEIN-RELATED-RELATED"/>
    <property type="match status" value="1"/>
</dbReference>
<dbReference type="InterPro" id="IPR000033">
    <property type="entry name" value="LDLR_classB_rpt"/>
</dbReference>
<sequence>MIGSKMAAGRGLGARPGRFFAITALLLTVGCSIVAAGSSDAPYLLVANASTVSKVSLENGYVLDVLLSGDDIQRAVAVGVDIEDNWLFWTDVNYDRRGLYRARLDGTGVELLASEDIYEPNGVGVDWKANNIYLTDAQQGTIEVIKYDGSSKKTVITGLDIPRGIAVDPANGYLYWGDQGKKTIERSRMDGSDREVLVSDGLFWPNEMVVDYRNKKLYWVDGYTRLLESYDLQYKTHRQVANITNVVGNSVSFGLALHYDKLYFTVWDEGAVYSIPTSGSGEPTLLLQGLGDRPFGLQAVDSNTQNTLEVGACGDNNGQCSHLCLPTGRYSYKCACPSYGGMTLGSDRRTCEEPSKFLLYAAGDTGHVMMLSMDADAGQRPVIVARGVRPVAVEYDPVEKRVYYSDNGMFRICRVFLNGTGFEVFLDAGIGVVDGMTLDWRTRKLYFTNMGTHYWGGGSPWQRVEMVSLDGKQRRRIVEKSLDKPRALVVDTERGFLYYSDWGEAAKVVKVELDGSNPVVMNHNGMHNPNGLALSDGQLYILDSHARLDVVTENGTQLAPGSLDKIDLDDQDIRNTNDGLGLQTPFGISVKGNQIFISDWGTSAIHLINAATNQKSTLVTDIGSPMGVKYAERDAAPVQNPCRGHDCSDICVPTPDQAFRCLCPDIGGKVLDDDGKTCRRPSKFLLFADYAEIRMLGMDTQDSYAYPVVQRHEYFTNLVAVTYDAREEYVYFSNVDSGMIMKVHLNGTGAAVVYSMADVVDGLAIDPVARNLYWTDYTSGTVEMMPLDGNVSSHVELISGLDKPRAIGLDPNQRYLFWSDWGENATIWRADMDGSNKNALIDEELQWPNGIALDSVRERVFFADGHSAQEKIEYTDYRGVNRTELVHLTDTHVDQVFGLTMHDNTLFYSDWVSKGIHLTNLDSGITQTLVEGLTRPTQLYLHHPQPYPENECTAYGCSDMAIPVPGGCHCKCRVGRKLRADDKTCETAPEPWVRVESWRCAQTCHEQAYCAVDVSNPTVYRCVCKAGYQGNGFQGSGCTACDFGYYKSVLRPGQCTRCPDGVSSTAARTSCVCRGGLQWYMGECTSNVPEVTARPTTPLRFPGTMPRFESCPDTHSWQLPEDANYVTWDIRLRALDGYDRPLEISPRVPSRIYYGTGSMIHQFTATDQWDNMVKCRIEVTIEDITPPQLVCPDDIIVETSGESAIVRWDAPVTSDNSGKTPMLTSSRTPGSRFFKENSPHTVTYSARDEAGNPSTCSFVVAVQGPKCPALEVPRNGRLDCKEGDRERGPCTVVCNRGYQLLSGPATSYCLGSVWSSIITTYSCVRASAPRRQRRSVNMRFSGYCSSEQSFQDDFRNGLYRSFQNNGLCTSGQTDAVGLCNRDNYNVQCGLEKRSVFGRHKRSGDGVSVEIPLEIQPDQSGDAVANVDEGDEVLDKAVEQVERLTDSGVTVQARGETYVSTSDSFTASAITYECDQGMVEVNKVCVTCPAGTFHDGDKCTYCVQSFYQPEEGQLSCKACPEGTMTELPGAYSEDQCIVPPEPRSSAGLPIAIIAGAAGGGALLIIIIIAIVCCARRAIREKENENPNKKNKNVQQFGNRVYEQPRGGSVPQENVYAEIPEYGFKGDVSAAPPLPAQRKSGPPGEDTYQGLQKTQDPPYQGLQHPRQNMKVTTIA</sequence>
<dbReference type="InterPro" id="IPR032485">
    <property type="entry name" value="LRP1-like_beta_prop"/>
</dbReference>
<proteinExistence type="predicted"/>
<keyword evidence="1" id="KW-0677">Repeat</keyword>
<accession>A0A6P4ZIA2</accession>
<dbReference type="FunFam" id="2.120.10.30:FF:000132">
    <property type="entry name" value="Uncharacterized protein"/>
    <property type="match status" value="1"/>
</dbReference>
<dbReference type="Pfam" id="PF02494">
    <property type="entry name" value="HYR"/>
    <property type="match status" value="1"/>
</dbReference>
<dbReference type="InterPro" id="IPR035976">
    <property type="entry name" value="Sushi/SCR/CCP_sf"/>
</dbReference>
<dbReference type="GO" id="GO:0060070">
    <property type="term" value="P:canonical Wnt signaling pathway"/>
    <property type="evidence" value="ECO:0007669"/>
    <property type="project" value="TreeGrafter"/>
</dbReference>
<feature type="repeat" description="LDL-receptor class B" evidence="4">
    <location>
        <begin position="172"/>
        <end position="214"/>
    </location>
</feature>
<keyword evidence="10" id="KW-1185">Reference proteome</keyword>
<dbReference type="PROSITE" id="PS50825">
    <property type="entry name" value="HYR"/>
    <property type="match status" value="1"/>
</dbReference>
<dbReference type="SMART" id="SM00135">
    <property type="entry name" value="LY"/>
    <property type="match status" value="14"/>
</dbReference>
<evidence type="ECO:0000259" key="9">
    <source>
        <dbReference type="PROSITE" id="PS50825"/>
    </source>
</evidence>
<evidence type="ECO:0000256" key="7">
    <source>
        <dbReference type="SAM" id="SignalP"/>
    </source>
</evidence>
<feature type="region of interest" description="Disordered" evidence="5">
    <location>
        <begin position="1216"/>
        <end position="1237"/>
    </location>
</feature>
<dbReference type="PANTHER" id="PTHR46513:SF13">
    <property type="entry name" value="EGF-LIKE DOMAIN-CONTAINING PROTEIN"/>
    <property type="match status" value="1"/>
</dbReference>
<keyword evidence="7" id="KW-0732">Signal</keyword>
<feature type="chain" id="PRO_5027937668" evidence="7">
    <location>
        <begin position="37"/>
        <end position="1673"/>
    </location>
</feature>
<feature type="repeat" description="LDL-receptor class B" evidence="4">
    <location>
        <begin position="770"/>
        <end position="813"/>
    </location>
</feature>
<organism evidence="10 11">
    <name type="scientific">Branchiostoma belcheri</name>
    <name type="common">Amphioxus</name>
    <dbReference type="NCBI Taxonomy" id="7741"/>
    <lineage>
        <taxon>Eukaryota</taxon>
        <taxon>Metazoa</taxon>
        <taxon>Chordata</taxon>
        <taxon>Cephalochordata</taxon>
        <taxon>Leptocardii</taxon>
        <taxon>Amphioxiformes</taxon>
        <taxon>Branchiostomatidae</taxon>
        <taxon>Branchiostoma</taxon>
    </lineage>
</organism>
<dbReference type="SUPFAM" id="SSF57535">
    <property type="entry name" value="Complement control module/SCR domain"/>
    <property type="match status" value="1"/>
</dbReference>
<dbReference type="GeneID" id="109473754"/>
<reference evidence="11" key="1">
    <citation type="submission" date="2025-08" db="UniProtKB">
        <authorList>
            <consortium name="RefSeq"/>
        </authorList>
    </citation>
    <scope>IDENTIFICATION</scope>
    <source>
        <tissue evidence="11">Gonad</tissue>
    </source>
</reference>
<dbReference type="Gene3D" id="2.10.70.10">
    <property type="entry name" value="Complement Module, domain 1"/>
    <property type="match status" value="1"/>
</dbReference>
<evidence type="ECO:0000259" key="8">
    <source>
        <dbReference type="PROSITE" id="PS50026"/>
    </source>
</evidence>
<dbReference type="RefSeq" id="XP_019629336.1">
    <property type="nucleotide sequence ID" value="XM_019773777.1"/>
</dbReference>
<dbReference type="PROSITE" id="PS50026">
    <property type="entry name" value="EGF_3"/>
    <property type="match status" value="1"/>
</dbReference>
<name>A0A6P4ZIA2_BRABE</name>
<evidence type="ECO:0000256" key="3">
    <source>
        <dbReference type="PROSITE-ProRule" id="PRU00076"/>
    </source>
</evidence>
<evidence type="ECO:0000313" key="10">
    <source>
        <dbReference type="Proteomes" id="UP000515135"/>
    </source>
</evidence>
<dbReference type="InterPro" id="IPR050778">
    <property type="entry name" value="Cueball_EGF_LRP_Nidogen"/>
</dbReference>
<dbReference type="SMART" id="SM01411">
    <property type="entry name" value="Ephrin_rec_like"/>
    <property type="match status" value="2"/>
</dbReference>
<dbReference type="PROSITE" id="PS51120">
    <property type="entry name" value="LDLRB"/>
    <property type="match status" value="5"/>
</dbReference>
<keyword evidence="2 3" id="KW-1015">Disulfide bond</keyword>
<feature type="repeat" description="LDL-receptor class B" evidence="4">
    <location>
        <begin position="85"/>
        <end position="129"/>
    </location>
</feature>
<dbReference type="CDD" id="cd00033">
    <property type="entry name" value="CCP"/>
    <property type="match status" value="1"/>
</dbReference>
<feature type="region of interest" description="Disordered" evidence="5">
    <location>
        <begin position="1624"/>
        <end position="1673"/>
    </location>
</feature>
<dbReference type="GO" id="GO:0017147">
    <property type="term" value="F:Wnt-protein binding"/>
    <property type="evidence" value="ECO:0007669"/>
    <property type="project" value="TreeGrafter"/>
</dbReference>
<dbReference type="Gene3D" id="2.10.50.10">
    <property type="entry name" value="Tumor Necrosis Factor Receptor, subunit A, domain 2"/>
    <property type="match status" value="1"/>
</dbReference>
<dbReference type="GO" id="GO:0005886">
    <property type="term" value="C:plasma membrane"/>
    <property type="evidence" value="ECO:0007669"/>
    <property type="project" value="TreeGrafter"/>
</dbReference>
<feature type="compositionally biased region" description="Polar residues" evidence="5">
    <location>
        <begin position="1216"/>
        <end position="1229"/>
    </location>
</feature>
<feature type="domain" description="HYR" evidence="9">
    <location>
        <begin position="1182"/>
        <end position="1264"/>
    </location>
</feature>
<evidence type="ECO:0000256" key="5">
    <source>
        <dbReference type="SAM" id="MobiDB-lite"/>
    </source>
</evidence>
<dbReference type="Gene3D" id="2.120.10.30">
    <property type="entry name" value="TolB, C-terminal domain"/>
    <property type="match status" value="3"/>
</dbReference>
<evidence type="ECO:0000256" key="6">
    <source>
        <dbReference type="SAM" id="Phobius"/>
    </source>
</evidence>
<feature type="compositionally biased region" description="Polar residues" evidence="5">
    <location>
        <begin position="1663"/>
        <end position="1673"/>
    </location>
</feature>
<dbReference type="SUPFAM" id="SSF57196">
    <property type="entry name" value="EGF/Laminin"/>
    <property type="match status" value="1"/>
</dbReference>
<feature type="repeat" description="LDL-receptor class B" evidence="4">
    <location>
        <begin position="814"/>
        <end position="857"/>
    </location>
</feature>
<dbReference type="Pfam" id="PF00058">
    <property type="entry name" value="Ldl_recept_b"/>
    <property type="match status" value="1"/>
</dbReference>
<dbReference type="PROSITE" id="PS51257">
    <property type="entry name" value="PROKAR_LIPOPROTEIN"/>
    <property type="match status" value="1"/>
</dbReference>
<dbReference type="Proteomes" id="UP000515135">
    <property type="component" value="Unplaced"/>
</dbReference>
<dbReference type="SUPFAM" id="SSF63825">
    <property type="entry name" value="YWTD domain"/>
    <property type="match status" value="3"/>
</dbReference>
<dbReference type="InterPro" id="IPR011641">
    <property type="entry name" value="Tyr-kin_ephrin_A/B_rcpt-like"/>
</dbReference>
<dbReference type="InterPro" id="IPR000436">
    <property type="entry name" value="Sushi_SCR_CCP_dom"/>
</dbReference>
<feature type="repeat" description="LDL-receptor class B" evidence="4">
    <location>
        <begin position="130"/>
        <end position="171"/>
    </location>
</feature>
<dbReference type="InterPro" id="IPR003410">
    <property type="entry name" value="HYR_dom"/>
</dbReference>
<feature type="domain" description="EGF-like" evidence="8">
    <location>
        <begin position="996"/>
        <end position="1034"/>
    </location>
</feature>
<keyword evidence="6" id="KW-0812">Transmembrane</keyword>
<dbReference type="InterPro" id="IPR009030">
    <property type="entry name" value="Growth_fac_rcpt_cys_sf"/>
</dbReference>
<evidence type="ECO:0000256" key="1">
    <source>
        <dbReference type="ARBA" id="ARBA00022737"/>
    </source>
</evidence>
<dbReference type="KEGG" id="bbel:109473754"/>
<dbReference type="SUPFAM" id="SSF57184">
    <property type="entry name" value="Growth factor receptor domain"/>
    <property type="match status" value="2"/>
</dbReference>
<dbReference type="FunFam" id="2.120.10.30:FF:000298">
    <property type="entry name" value="Uncharacterized protein"/>
    <property type="match status" value="1"/>
</dbReference>
<evidence type="ECO:0000256" key="4">
    <source>
        <dbReference type="PROSITE-ProRule" id="PRU00461"/>
    </source>
</evidence>
<comment type="caution">
    <text evidence="3">Lacks conserved residue(s) required for the propagation of feature annotation.</text>
</comment>
<dbReference type="SMART" id="SM00032">
    <property type="entry name" value="CCP"/>
    <property type="match status" value="1"/>
</dbReference>
<evidence type="ECO:0000313" key="11">
    <source>
        <dbReference type="RefSeq" id="XP_019629336.1"/>
    </source>
</evidence>
<gene>
    <name evidence="11" type="primary">LOC109473754</name>
</gene>
<keyword evidence="6" id="KW-0472">Membrane</keyword>
<dbReference type="GO" id="GO:0042813">
    <property type="term" value="F:Wnt receptor activity"/>
    <property type="evidence" value="ECO:0007669"/>
    <property type="project" value="TreeGrafter"/>
</dbReference>
<protein>
    <submittedName>
        <fullName evidence="11">Low-density lipoprotein receptor-related protein 4-like</fullName>
    </submittedName>
</protein>
<feature type="disulfide bond" evidence="3">
    <location>
        <begin position="1000"/>
        <end position="1010"/>
    </location>
</feature>
<dbReference type="InterPro" id="IPR000742">
    <property type="entry name" value="EGF"/>
</dbReference>
<dbReference type="Pfam" id="PF16472">
    <property type="entry name" value="DUF5050"/>
    <property type="match status" value="1"/>
</dbReference>
<evidence type="ECO:0000256" key="2">
    <source>
        <dbReference type="ARBA" id="ARBA00023157"/>
    </source>
</evidence>
<dbReference type="Pfam" id="PF07699">
    <property type="entry name" value="Ephrin_rec_like"/>
    <property type="match status" value="1"/>
</dbReference>
<feature type="signal peptide" evidence="7">
    <location>
        <begin position="1"/>
        <end position="36"/>
    </location>
</feature>
<keyword evidence="3" id="KW-0245">EGF-like domain</keyword>
<dbReference type="InterPro" id="IPR011042">
    <property type="entry name" value="6-blade_b-propeller_TolB-like"/>
</dbReference>